<evidence type="ECO:0000313" key="2">
    <source>
        <dbReference type="Proteomes" id="UP000185696"/>
    </source>
</evidence>
<gene>
    <name evidence="1" type="ORF">BLA60_17115</name>
</gene>
<organism evidence="1 2">
    <name type="scientific">Actinophytocola xinjiangensis</name>
    <dbReference type="NCBI Taxonomy" id="485602"/>
    <lineage>
        <taxon>Bacteria</taxon>
        <taxon>Bacillati</taxon>
        <taxon>Actinomycetota</taxon>
        <taxon>Actinomycetes</taxon>
        <taxon>Pseudonocardiales</taxon>
        <taxon>Pseudonocardiaceae</taxon>
    </lineage>
</organism>
<accession>A0A7Z1AYV8</accession>
<protein>
    <submittedName>
        <fullName evidence="1">Uncharacterized protein</fullName>
    </submittedName>
</protein>
<comment type="caution">
    <text evidence="1">The sequence shown here is derived from an EMBL/GenBank/DDBJ whole genome shotgun (WGS) entry which is preliminary data.</text>
</comment>
<proteinExistence type="predicted"/>
<dbReference type="EMBL" id="MSIF01000007">
    <property type="protein sequence ID" value="OLF10298.1"/>
    <property type="molecule type" value="Genomic_DNA"/>
</dbReference>
<evidence type="ECO:0000313" key="1">
    <source>
        <dbReference type="EMBL" id="OLF10298.1"/>
    </source>
</evidence>
<dbReference type="AlphaFoldDB" id="A0A7Z1AYV8"/>
<name>A0A7Z1AYV8_9PSEU</name>
<dbReference type="Proteomes" id="UP000185696">
    <property type="component" value="Unassembled WGS sequence"/>
</dbReference>
<keyword evidence="2" id="KW-1185">Reference proteome</keyword>
<dbReference type="RefSeq" id="WP_075134017.1">
    <property type="nucleotide sequence ID" value="NZ_MSIF01000007.1"/>
</dbReference>
<reference evidence="1 2" key="1">
    <citation type="submission" date="2016-12" db="EMBL/GenBank/DDBJ databases">
        <title>The draft genome sequence of Actinophytocola xinjiangensis.</title>
        <authorList>
            <person name="Wang W."/>
            <person name="Yuan L."/>
        </authorList>
    </citation>
    <scope>NUCLEOTIDE SEQUENCE [LARGE SCALE GENOMIC DNA]</scope>
    <source>
        <strain evidence="1 2">CGMCC 4.4663</strain>
    </source>
</reference>
<sequence>MPTPSRFGEGWAPADACTLPLGDQAGRFAEFDEVFAKGLQEARRLGPEEVRLRFTGGPEVDEQVRDLVEREADCCSFFDFTVERQSDGLVVDVRVPVGRTAVLDGLLAQAEAAL</sequence>